<dbReference type="InterPro" id="IPR011701">
    <property type="entry name" value="MFS"/>
</dbReference>
<feature type="transmembrane region" description="Helical" evidence="5">
    <location>
        <begin position="385"/>
        <end position="408"/>
    </location>
</feature>
<evidence type="ECO:0000256" key="5">
    <source>
        <dbReference type="SAM" id="Phobius"/>
    </source>
</evidence>
<keyword evidence="4 5" id="KW-0472">Membrane</keyword>
<feature type="transmembrane region" description="Helical" evidence="5">
    <location>
        <begin position="265"/>
        <end position="284"/>
    </location>
</feature>
<dbReference type="Proteomes" id="UP001500121">
    <property type="component" value="Unassembled WGS sequence"/>
</dbReference>
<dbReference type="EMBL" id="BAABLP010000005">
    <property type="protein sequence ID" value="GAA4751746.1"/>
    <property type="molecule type" value="Genomic_DNA"/>
</dbReference>
<feature type="transmembrane region" description="Helical" evidence="5">
    <location>
        <begin position="103"/>
        <end position="124"/>
    </location>
</feature>
<feature type="transmembrane region" description="Helical" evidence="5">
    <location>
        <begin position="414"/>
        <end position="432"/>
    </location>
</feature>
<keyword evidence="2 5" id="KW-0812">Transmembrane</keyword>
<feature type="transmembrane region" description="Helical" evidence="5">
    <location>
        <begin position="203"/>
        <end position="220"/>
    </location>
</feature>
<keyword evidence="8" id="KW-1185">Reference proteome</keyword>
<dbReference type="InterPro" id="IPR020846">
    <property type="entry name" value="MFS_dom"/>
</dbReference>
<evidence type="ECO:0000256" key="4">
    <source>
        <dbReference type="ARBA" id="ARBA00023136"/>
    </source>
</evidence>
<sequence length="442" mass="44400">MTDGAFSPRFRVATVGVFALGFLIAFEALAVTTAMPLAARDLHGASVYALTFSSFSAAGVIGNVAGGAWSDRSGPARALLVGVALFAAGLVLAGTAGTMPVLIAGRTLQGLGAGGIGVALYVLVARVYPERLHPRIFALLAAAWVLPSLIGPFAAGAVSTYLSWHWVFLGILPLVAGSTALLLPQLRRAPMPGTGDRMPASRLAWSVAAAVALLAMRPLLDVPGVGPVLAALAAVGAIAALRPLLPRGALRAARGLPSVIVARGLFSAGFAAADAYLPYSLIALRDLSPVVAGGITTVGAVSWATGSELQSRLSGRLTDRRCIGIGAGVFFTGALVVGTGTATALIPLVVVGWLLAGLGIGTAYPRLSTSTLALSAPEERGRNSAALQIGDGFGNGLALTLVGVIAVAVPGQEFAAAFGLAALLGLLVVLVASRTSAAPLTR</sequence>
<feature type="transmembrane region" description="Helical" evidence="5">
    <location>
        <begin position="344"/>
        <end position="364"/>
    </location>
</feature>
<feature type="transmembrane region" description="Helical" evidence="5">
    <location>
        <begin position="321"/>
        <end position="338"/>
    </location>
</feature>
<comment type="caution">
    <text evidence="7">The sequence shown here is derived from an EMBL/GenBank/DDBJ whole genome shotgun (WGS) entry which is preliminary data.</text>
</comment>
<reference evidence="8" key="1">
    <citation type="journal article" date="2019" name="Int. J. Syst. Evol. Microbiol.">
        <title>The Global Catalogue of Microorganisms (GCM) 10K type strain sequencing project: providing services to taxonomists for standard genome sequencing and annotation.</title>
        <authorList>
            <consortium name="The Broad Institute Genomics Platform"/>
            <consortium name="The Broad Institute Genome Sequencing Center for Infectious Disease"/>
            <person name="Wu L."/>
            <person name="Ma J."/>
        </authorList>
    </citation>
    <scope>NUCLEOTIDE SEQUENCE [LARGE SCALE GENOMIC DNA]</scope>
    <source>
        <strain evidence="8">JCM 19015</strain>
    </source>
</reference>
<dbReference type="Pfam" id="PF07690">
    <property type="entry name" value="MFS_1"/>
    <property type="match status" value="1"/>
</dbReference>
<feature type="domain" description="Major facilitator superfamily (MFS) profile" evidence="6">
    <location>
        <begin position="13"/>
        <end position="437"/>
    </location>
</feature>
<feature type="transmembrane region" description="Helical" evidence="5">
    <location>
        <begin position="290"/>
        <end position="309"/>
    </location>
</feature>
<keyword evidence="3 5" id="KW-1133">Transmembrane helix</keyword>
<feature type="transmembrane region" description="Helical" evidence="5">
    <location>
        <begin position="12"/>
        <end position="39"/>
    </location>
</feature>
<feature type="transmembrane region" description="Helical" evidence="5">
    <location>
        <begin position="136"/>
        <end position="158"/>
    </location>
</feature>
<dbReference type="PANTHER" id="PTHR23501">
    <property type="entry name" value="MAJOR FACILITATOR SUPERFAMILY"/>
    <property type="match status" value="1"/>
</dbReference>
<evidence type="ECO:0000313" key="7">
    <source>
        <dbReference type="EMBL" id="GAA4751746.1"/>
    </source>
</evidence>
<accession>A0ABP8ZBB1</accession>
<protein>
    <submittedName>
        <fullName evidence="7">MFS transporter</fullName>
    </submittedName>
</protein>
<evidence type="ECO:0000256" key="2">
    <source>
        <dbReference type="ARBA" id="ARBA00022692"/>
    </source>
</evidence>
<feature type="transmembrane region" description="Helical" evidence="5">
    <location>
        <begin position="78"/>
        <end position="97"/>
    </location>
</feature>
<dbReference type="PROSITE" id="PS50850">
    <property type="entry name" value="MFS"/>
    <property type="match status" value="1"/>
</dbReference>
<dbReference type="InterPro" id="IPR036259">
    <property type="entry name" value="MFS_trans_sf"/>
</dbReference>
<evidence type="ECO:0000313" key="8">
    <source>
        <dbReference type="Proteomes" id="UP001500121"/>
    </source>
</evidence>
<dbReference type="PANTHER" id="PTHR23501:SF154">
    <property type="entry name" value="MULTIDRUG-EFFLUX TRANSPORTER RV1634-RELATED"/>
    <property type="match status" value="1"/>
</dbReference>
<dbReference type="SUPFAM" id="SSF103473">
    <property type="entry name" value="MFS general substrate transporter"/>
    <property type="match status" value="1"/>
</dbReference>
<name>A0ABP8ZBB1_9MICO</name>
<gene>
    <name evidence="7" type="ORF">GCM10025783_25460</name>
</gene>
<evidence type="ECO:0000259" key="6">
    <source>
        <dbReference type="PROSITE" id="PS50850"/>
    </source>
</evidence>
<feature type="transmembrane region" description="Helical" evidence="5">
    <location>
        <begin position="45"/>
        <end position="66"/>
    </location>
</feature>
<proteinExistence type="predicted"/>
<evidence type="ECO:0000256" key="3">
    <source>
        <dbReference type="ARBA" id="ARBA00022989"/>
    </source>
</evidence>
<evidence type="ECO:0000256" key="1">
    <source>
        <dbReference type="ARBA" id="ARBA00004651"/>
    </source>
</evidence>
<dbReference type="Gene3D" id="1.20.1250.20">
    <property type="entry name" value="MFS general substrate transporter like domains"/>
    <property type="match status" value="2"/>
</dbReference>
<organism evidence="7 8">
    <name type="scientific">Amnibacterium soli</name>
    <dbReference type="NCBI Taxonomy" id="1282736"/>
    <lineage>
        <taxon>Bacteria</taxon>
        <taxon>Bacillati</taxon>
        <taxon>Actinomycetota</taxon>
        <taxon>Actinomycetes</taxon>
        <taxon>Micrococcales</taxon>
        <taxon>Microbacteriaceae</taxon>
        <taxon>Amnibacterium</taxon>
    </lineage>
</organism>
<dbReference type="RefSeq" id="WP_345481634.1">
    <property type="nucleotide sequence ID" value="NZ_BAABLP010000005.1"/>
</dbReference>
<feature type="transmembrane region" description="Helical" evidence="5">
    <location>
        <begin position="164"/>
        <end position="183"/>
    </location>
</feature>
<feature type="transmembrane region" description="Helical" evidence="5">
    <location>
        <begin position="226"/>
        <end position="245"/>
    </location>
</feature>
<comment type="subcellular location">
    <subcellularLocation>
        <location evidence="1">Cell membrane</location>
        <topology evidence="1">Multi-pass membrane protein</topology>
    </subcellularLocation>
</comment>